<evidence type="ECO:0000256" key="3">
    <source>
        <dbReference type="ARBA" id="ARBA00022692"/>
    </source>
</evidence>
<dbReference type="AlphaFoldDB" id="A0AAW9HMH6"/>
<evidence type="ECO:0000256" key="2">
    <source>
        <dbReference type="ARBA" id="ARBA00022475"/>
    </source>
</evidence>
<keyword evidence="4 6" id="KW-1133">Transmembrane helix</keyword>
<dbReference type="InterPro" id="IPR022791">
    <property type="entry name" value="L-PG_synthase/AglD"/>
</dbReference>
<dbReference type="RefSeq" id="WP_087070509.1">
    <property type="nucleotide sequence ID" value="NZ_CAUPFC010000019.1"/>
</dbReference>
<evidence type="ECO:0000313" key="8">
    <source>
        <dbReference type="EMBL" id="MDY5146018.1"/>
    </source>
</evidence>
<keyword evidence="9" id="KW-1185">Reference proteome</keyword>
<dbReference type="Proteomes" id="UP001288320">
    <property type="component" value="Unassembled WGS sequence"/>
</dbReference>
<dbReference type="GO" id="GO:0005886">
    <property type="term" value="C:plasma membrane"/>
    <property type="evidence" value="ECO:0007669"/>
    <property type="project" value="UniProtKB-SubCell"/>
</dbReference>
<evidence type="ECO:0000256" key="5">
    <source>
        <dbReference type="ARBA" id="ARBA00023136"/>
    </source>
</evidence>
<keyword evidence="5 6" id="KW-0472">Membrane</keyword>
<dbReference type="EMBL" id="JAWNFV010000008">
    <property type="protein sequence ID" value="MDY5140652.1"/>
    <property type="molecule type" value="Genomic_DNA"/>
</dbReference>
<feature type="transmembrane region" description="Helical" evidence="6">
    <location>
        <begin position="197"/>
        <end position="219"/>
    </location>
</feature>
<accession>A0AAW9HMH6</accession>
<organism evidence="7 10">
    <name type="scientific">Actinotignum timonense</name>
    <dbReference type="NCBI Taxonomy" id="1870995"/>
    <lineage>
        <taxon>Bacteria</taxon>
        <taxon>Bacillati</taxon>
        <taxon>Actinomycetota</taxon>
        <taxon>Actinomycetes</taxon>
        <taxon>Actinomycetales</taxon>
        <taxon>Actinomycetaceae</taxon>
        <taxon>Actinotignum</taxon>
    </lineage>
</organism>
<reference evidence="7 9" key="1">
    <citation type="submission" date="2023-10" db="EMBL/GenBank/DDBJ databases">
        <title>Whole Genome based description of the genera Actinobaculum and Actinotignum reveals a complex phylogenetic relationship within the species included in the genus Actinotignum.</title>
        <authorList>
            <person name="Jensen C.S."/>
            <person name="Dargis R."/>
            <person name="Kemp M."/>
            <person name="Christensen J.J."/>
        </authorList>
    </citation>
    <scope>NUCLEOTIDE SEQUENCE</scope>
    <source>
        <strain evidence="8 9">SLA_B089</strain>
        <strain evidence="7">SLA_B245</strain>
    </source>
</reference>
<dbReference type="GeneID" id="92814606"/>
<dbReference type="Proteomes" id="UP001284901">
    <property type="component" value="Unassembled WGS sequence"/>
</dbReference>
<sequence length="307" mass="32205">MKKILSVLQAPAVRAGFMLLAVIAAIWAIVANREAVGEALAALPWWVSLAGIALSLLYVACTMVSWRYLLNDVGQPVPARVARRIFYTSQVAKYLPGGVWNFVAAAEMGAAHSIARRRSFVALLLSMVVSIVTGLVLAVLALLLGPAGLMEDYGWLALAIPVGVVALIPPVLNRIISLGLKILGRGALEAQLSWRGTGLAALWAAAGWLLMGAQLWLMLIYQGMAASLPTFLLATGGYALGWTVGFLVFFVPAGVGVRELALAAVLSTAVGSGPVVVVVLLSRVFTTLADVSLGLLAGIAARRAARR</sequence>
<protein>
    <submittedName>
        <fullName evidence="7">Lysylphosphatidylglycerol synthase domain-containing protein</fullName>
    </submittedName>
</protein>
<dbReference type="EMBL" id="JAWNFY010000006">
    <property type="protein sequence ID" value="MDY5146018.1"/>
    <property type="molecule type" value="Genomic_DNA"/>
</dbReference>
<gene>
    <name evidence="7" type="ORF">R6G74_04915</name>
    <name evidence="8" type="ORF">R6P33_03120</name>
</gene>
<feature type="transmembrane region" description="Helical" evidence="6">
    <location>
        <begin position="42"/>
        <end position="61"/>
    </location>
</feature>
<comment type="caution">
    <text evidence="7">The sequence shown here is derived from an EMBL/GenBank/DDBJ whole genome shotgun (WGS) entry which is preliminary data.</text>
</comment>
<feature type="transmembrane region" description="Helical" evidence="6">
    <location>
        <begin position="260"/>
        <end position="281"/>
    </location>
</feature>
<dbReference type="Pfam" id="PF03706">
    <property type="entry name" value="LPG_synthase_TM"/>
    <property type="match status" value="1"/>
</dbReference>
<name>A0AAW9HMH6_9ACTO</name>
<evidence type="ECO:0000256" key="4">
    <source>
        <dbReference type="ARBA" id="ARBA00022989"/>
    </source>
</evidence>
<feature type="transmembrane region" description="Helical" evidence="6">
    <location>
        <begin position="12"/>
        <end position="30"/>
    </location>
</feature>
<keyword evidence="2" id="KW-1003">Cell membrane</keyword>
<feature type="transmembrane region" description="Helical" evidence="6">
    <location>
        <begin position="120"/>
        <end position="143"/>
    </location>
</feature>
<evidence type="ECO:0000313" key="9">
    <source>
        <dbReference type="Proteomes" id="UP001284901"/>
    </source>
</evidence>
<comment type="subcellular location">
    <subcellularLocation>
        <location evidence="1">Cell membrane</location>
        <topology evidence="1">Multi-pass membrane protein</topology>
    </subcellularLocation>
</comment>
<feature type="transmembrane region" description="Helical" evidence="6">
    <location>
        <begin position="155"/>
        <end position="176"/>
    </location>
</feature>
<evidence type="ECO:0000313" key="10">
    <source>
        <dbReference type="Proteomes" id="UP001288320"/>
    </source>
</evidence>
<evidence type="ECO:0000256" key="6">
    <source>
        <dbReference type="SAM" id="Phobius"/>
    </source>
</evidence>
<proteinExistence type="predicted"/>
<evidence type="ECO:0000313" key="7">
    <source>
        <dbReference type="EMBL" id="MDY5140652.1"/>
    </source>
</evidence>
<feature type="transmembrane region" description="Helical" evidence="6">
    <location>
        <begin position="231"/>
        <end position="253"/>
    </location>
</feature>
<keyword evidence="3 6" id="KW-0812">Transmembrane</keyword>
<evidence type="ECO:0000256" key="1">
    <source>
        <dbReference type="ARBA" id="ARBA00004651"/>
    </source>
</evidence>